<dbReference type="GO" id="GO:0005811">
    <property type="term" value="C:lipid droplet"/>
    <property type="evidence" value="ECO:0007669"/>
    <property type="project" value="TreeGrafter"/>
</dbReference>
<name>A0A8X6FX71_TRICU</name>
<dbReference type="SUPFAM" id="SSF51735">
    <property type="entry name" value="NAD(P)-binding Rossmann-fold domains"/>
    <property type="match status" value="1"/>
</dbReference>
<dbReference type="Proteomes" id="UP000887116">
    <property type="component" value="Unassembled WGS sequence"/>
</dbReference>
<dbReference type="AlphaFoldDB" id="A0A8X6FX71"/>
<dbReference type="GO" id="GO:0009247">
    <property type="term" value="P:glycolipid biosynthetic process"/>
    <property type="evidence" value="ECO:0007669"/>
    <property type="project" value="TreeGrafter"/>
</dbReference>
<reference evidence="1" key="1">
    <citation type="submission" date="2020-07" db="EMBL/GenBank/DDBJ databases">
        <title>Multicomponent nature underlies the extraordinary mechanical properties of spider dragline silk.</title>
        <authorList>
            <person name="Kono N."/>
            <person name="Nakamura H."/>
            <person name="Mori M."/>
            <person name="Yoshida Y."/>
            <person name="Ohtoshi R."/>
            <person name="Malay A.D."/>
            <person name="Moran D.A.P."/>
            <person name="Tomita M."/>
            <person name="Numata K."/>
            <person name="Arakawa K."/>
        </authorList>
    </citation>
    <scope>NUCLEOTIDE SEQUENCE</scope>
</reference>
<keyword evidence="2" id="KW-1185">Reference proteome</keyword>
<dbReference type="GO" id="GO:0005739">
    <property type="term" value="C:mitochondrion"/>
    <property type="evidence" value="ECO:0007669"/>
    <property type="project" value="TreeGrafter"/>
</dbReference>
<evidence type="ECO:0000313" key="1">
    <source>
        <dbReference type="EMBL" id="GFQ90402.1"/>
    </source>
</evidence>
<sequence length="98" mass="10973">MSREKFREFDMVIFGASGVTGYYVLEEIANCVEAAEIKWAVAGRNIKNLREALDTVQDYSRKNIDITSIPIIVADVENSSSIIEMCKRTKLLLNCVGP</sequence>
<comment type="caution">
    <text evidence="1">The sequence shown here is derived from an EMBL/GenBank/DDBJ whole genome shotgun (WGS) entry which is preliminary data.</text>
</comment>
<feature type="non-terminal residue" evidence="1">
    <location>
        <position position="1"/>
    </location>
</feature>
<dbReference type="EMBL" id="BMAO01023696">
    <property type="protein sequence ID" value="GFQ90402.1"/>
    <property type="molecule type" value="Genomic_DNA"/>
</dbReference>
<dbReference type="PANTHER" id="PTHR12286">
    <property type="entry name" value="SACCHAROPINE DEHYDROGENASE-LIKE OXIDOREDUCTASE"/>
    <property type="match status" value="1"/>
</dbReference>
<dbReference type="InterPro" id="IPR036291">
    <property type="entry name" value="NAD(P)-bd_dom_sf"/>
</dbReference>
<dbReference type="OrthoDB" id="10268090at2759"/>
<accession>A0A8X6FX71</accession>
<dbReference type="InterPro" id="IPR051276">
    <property type="entry name" value="Saccharopine_DH-like_oxidrdct"/>
</dbReference>
<protein>
    <submittedName>
        <fullName evidence="1">Saccharopine dehydrogenase-like oxidoreductase</fullName>
    </submittedName>
</protein>
<proteinExistence type="predicted"/>
<organism evidence="1 2">
    <name type="scientific">Trichonephila clavata</name>
    <name type="common">Joro spider</name>
    <name type="synonym">Nephila clavata</name>
    <dbReference type="NCBI Taxonomy" id="2740835"/>
    <lineage>
        <taxon>Eukaryota</taxon>
        <taxon>Metazoa</taxon>
        <taxon>Ecdysozoa</taxon>
        <taxon>Arthropoda</taxon>
        <taxon>Chelicerata</taxon>
        <taxon>Arachnida</taxon>
        <taxon>Araneae</taxon>
        <taxon>Araneomorphae</taxon>
        <taxon>Entelegynae</taxon>
        <taxon>Araneoidea</taxon>
        <taxon>Nephilidae</taxon>
        <taxon>Trichonephila</taxon>
    </lineage>
</organism>
<dbReference type="PANTHER" id="PTHR12286:SF5">
    <property type="entry name" value="SACCHAROPINE DEHYDROGENASE-LIKE OXIDOREDUCTASE"/>
    <property type="match status" value="1"/>
</dbReference>
<evidence type="ECO:0000313" key="2">
    <source>
        <dbReference type="Proteomes" id="UP000887116"/>
    </source>
</evidence>
<gene>
    <name evidence="1" type="primary">SCCPDH_7</name>
    <name evidence="1" type="ORF">TNCT_194101</name>
</gene>
<dbReference type="Gene3D" id="3.40.50.720">
    <property type="entry name" value="NAD(P)-binding Rossmann-like Domain"/>
    <property type="match status" value="1"/>
</dbReference>
<dbReference type="GO" id="GO:0005886">
    <property type="term" value="C:plasma membrane"/>
    <property type="evidence" value="ECO:0007669"/>
    <property type="project" value="TreeGrafter"/>
</dbReference>